<evidence type="ECO:0000313" key="1">
    <source>
        <dbReference type="EMBL" id="SDD18582.1"/>
    </source>
</evidence>
<organism evidence="1 2">
    <name type="scientific">Glycomyces harbinensis</name>
    <dbReference type="NCBI Taxonomy" id="58114"/>
    <lineage>
        <taxon>Bacteria</taxon>
        <taxon>Bacillati</taxon>
        <taxon>Actinomycetota</taxon>
        <taxon>Actinomycetes</taxon>
        <taxon>Glycomycetales</taxon>
        <taxon>Glycomycetaceae</taxon>
        <taxon>Glycomyces</taxon>
    </lineage>
</organism>
<dbReference type="InterPro" id="IPR006175">
    <property type="entry name" value="YjgF/YER057c/UK114"/>
</dbReference>
<dbReference type="Gene3D" id="3.30.1330.40">
    <property type="entry name" value="RutC-like"/>
    <property type="match status" value="1"/>
</dbReference>
<dbReference type="RefSeq" id="WP_091029272.1">
    <property type="nucleotide sequence ID" value="NZ_FNAD01000002.1"/>
</dbReference>
<dbReference type="Pfam" id="PF01042">
    <property type="entry name" value="Ribonuc_L-PSP"/>
    <property type="match status" value="1"/>
</dbReference>
<dbReference type="InterPro" id="IPR035959">
    <property type="entry name" value="RutC-like_sf"/>
</dbReference>
<dbReference type="OrthoDB" id="9799840at2"/>
<dbReference type="PANTHER" id="PTHR43857:SF1">
    <property type="entry name" value="YJGH FAMILY PROTEIN"/>
    <property type="match status" value="1"/>
</dbReference>
<keyword evidence="2" id="KW-1185">Reference proteome</keyword>
<sequence>MALVERVPETGPWAQLYGYSRAVAVGPLVLTSACTADVEAKPRLAGDAAGQAREAFRTALDAMVHAGAGVSDVVRSRLYVTDPAHADPVGRVHGEFFGVVKPTATVVIVTGLFHPGQLVAVELEAFRAWRDID</sequence>
<dbReference type="Proteomes" id="UP000198949">
    <property type="component" value="Unassembled WGS sequence"/>
</dbReference>
<dbReference type="STRING" id="58114.SAMN05216270_102208"/>
<accession>A0A1G6SNV0</accession>
<protein>
    <submittedName>
        <fullName evidence="1">Enamine deaminase RidA, house cleaning of reactive enamine intermediates, YjgF/YER057c/UK114 family</fullName>
    </submittedName>
</protein>
<evidence type="ECO:0000313" key="2">
    <source>
        <dbReference type="Proteomes" id="UP000198949"/>
    </source>
</evidence>
<proteinExistence type="predicted"/>
<reference evidence="2" key="1">
    <citation type="submission" date="2016-10" db="EMBL/GenBank/DDBJ databases">
        <authorList>
            <person name="Varghese N."/>
            <person name="Submissions S."/>
        </authorList>
    </citation>
    <scope>NUCLEOTIDE SEQUENCE [LARGE SCALE GENOMIC DNA]</scope>
    <source>
        <strain evidence="2">CGMCC 4.3516</strain>
    </source>
</reference>
<dbReference type="SUPFAM" id="SSF55298">
    <property type="entry name" value="YjgF-like"/>
    <property type="match status" value="1"/>
</dbReference>
<name>A0A1G6SNV0_9ACTN</name>
<dbReference type="PANTHER" id="PTHR43857">
    <property type="entry name" value="BLR7761 PROTEIN"/>
    <property type="match status" value="1"/>
</dbReference>
<dbReference type="AlphaFoldDB" id="A0A1G6SNV0"/>
<dbReference type="PROSITE" id="PS51257">
    <property type="entry name" value="PROKAR_LIPOPROTEIN"/>
    <property type="match status" value="1"/>
</dbReference>
<dbReference type="EMBL" id="FNAD01000002">
    <property type="protein sequence ID" value="SDD18582.1"/>
    <property type="molecule type" value="Genomic_DNA"/>
</dbReference>
<gene>
    <name evidence="1" type="ORF">SAMN05216270_102208</name>
</gene>